<dbReference type="PANTHER" id="PTHR35936:SF34">
    <property type="entry name" value="ABC TRANSPORTER EXTRACELLULAR-BINDING PROTEIN YCKB-RELATED"/>
    <property type="match status" value="1"/>
</dbReference>
<dbReference type="OrthoDB" id="9811552at2"/>
<evidence type="ECO:0000256" key="2">
    <source>
        <dbReference type="ARBA" id="ARBA00010333"/>
    </source>
</evidence>
<evidence type="ECO:0000256" key="3">
    <source>
        <dbReference type="ARBA" id="ARBA00022729"/>
    </source>
</evidence>
<dbReference type="AlphaFoldDB" id="A0A1I5QXP6"/>
<dbReference type="InterPro" id="IPR001638">
    <property type="entry name" value="Solute-binding_3/MltF_N"/>
</dbReference>
<dbReference type="PROSITE" id="PS51257">
    <property type="entry name" value="PROKAR_LIPOPROTEIN"/>
    <property type="match status" value="1"/>
</dbReference>
<evidence type="ECO:0000259" key="7">
    <source>
        <dbReference type="SMART" id="SM00062"/>
    </source>
</evidence>
<dbReference type="InterPro" id="IPR018313">
    <property type="entry name" value="SBP_3_CS"/>
</dbReference>
<dbReference type="SUPFAM" id="SSF53850">
    <property type="entry name" value="Periplasmic binding protein-like II"/>
    <property type="match status" value="1"/>
</dbReference>
<dbReference type="Pfam" id="PF00497">
    <property type="entry name" value="SBP_bac_3"/>
    <property type="match status" value="1"/>
</dbReference>
<reference evidence="9" key="1">
    <citation type="submission" date="2016-10" db="EMBL/GenBank/DDBJ databases">
        <authorList>
            <person name="Varghese N."/>
            <person name="Submissions S."/>
        </authorList>
    </citation>
    <scope>NUCLEOTIDE SEQUENCE [LARGE SCALE GENOMIC DNA]</scope>
    <source>
        <strain evidence="9">P18</strain>
    </source>
</reference>
<sequence>MRKNLLNKTVSIAAAAALTGSFLTGCGSAETASAANEEAKAAESATEVSEEVKEEGSQESSTETAEAESVDAGLLADIKERGYIVVGTEGTWSPYTYHDDNDELVGFEVEVAKYIADYIGVDVQFSETVWSSMFASLDAGQIDIVVNGVSYSEERAEKYDFSEPYNYSQYAILTLADNDEINSLEDAKGKTAANDPTSSIGKFAEESGAVLDEVGEAAQAISEVKNGRADLTFSPVTVFADYLKNHPEDADKFKVIVVTDPEPSAYVPVVKGNEALVNVINEALDQAKEDGTLSELALKYFDVDTTKGE</sequence>
<feature type="signal peptide" evidence="6">
    <location>
        <begin position="1"/>
        <end position="29"/>
    </location>
</feature>
<evidence type="ECO:0000313" key="8">
    <source>
        <dbReference type="EMBL" id="SFP51039.1"/>
    </source>
</evidence>
<feature type="compositionally biased region" description="Low complexity" evidence="5">
    <location>
        <begin position="33"/>
        <end position="47"/>
    </location>
</feature>
<feature type="region of interest" description="Disordered" evidence="5">
    <location>
        <begin position="33"/>
        <end position="69"/>
    </location>
</feature>
<comment type="similarity">
    <text evidence="2 4">Belongs to the bacterial solute-binding protein 3 family.</text>
</comment>
<evidence type="ECO:0000256" key="1">
    <source>
        <dbReference type="ARBA" id="ARBA00004196"/>
    </source>
</evidence>
<proteinExistence type="inferred from homology"/>
<dbReference type="GO" id="GO:0030313">
    <property type="term" value="C:cell envelope"/>
    <property type="evidence" value="ECO:0007669"/>
    <property type="project" value="UniProtKB-SubCell"/>
</dbReference>
<dbReference type="PANTHER" id="PTHR35936">
    <property type="entry name" value="MEMBRANE-BOUND LYTIC MUREIN TRANSGLYCOSYLASE F"/>
    <property type="match status" value="1"/>
</dbReference>
<comment type="subcellular location">
    <subcellularLocation>
        <location evidence="1">Cell envelope</location>
    </subcellularLocation>
</comment>
<accession>A0A1I5QXP6</accession>
<feature type="chain" id="PRO_5038915821" evidence="6">
    <location>
        <begin position="30"/>
        <end position="309"/>
    </location>
</feature>
<protein>
    <submittedName>
        <fullName evidence="8">Amino acid ABC transporter substrate-binding protein, PAAT family</fullName>
    </submittedName>
</protein>
<dbReference type="Proteomes" id="UP000182624">
    <property type="component" value="Unassembled WGS sequence"/>
</dbReference>
<dbReference type="EMBL" id="FOXO01000003">
    <property type="protein sequence ID" value="SFP51039.1"/>
    <property type="molecule type" value="Genomic_DNA"/>
</dbReference>
<dbReference type="SMART" id="SM00062">
    <property type="entry name" value="PBPb"/>
    <property type="match status" value="1"/>
</dbReference>
<evidence type="ECO:0000256" key="6">
    <source>
        <dbReference type="SAM" id="SignalP"/>
    </source>
</evidence>
<keyword evidence="9" id="KW-1185">Reference proteome</keyword>
<dbReference type="PROSITE" id="PS01039">
    <property type="entry name" value="SBP_BACTERIAL_3"/>
    <property type="match status" value="1"/>
</dbReference>
<evidence type="ECO:0000256" key="5">
    <source>
        <dbReference type="SAM" id="MobiDB-lite"/>
    </source>
</evidence>
<dbReference type="Gene3D" id="3.40.190.10">
    <property type="entry name" value="Periplasmic binding protein-like II"/>
    <property type="match status" value="2"/>
</dbReference>
<evidence type="ECO:0000313" key="9">
    <source>
        <dbReference type="Proteomes" id="UP000182624"/>
    </source>
</evidence>
<keyword evidence="3 6" id="KW-0732">Signal</keyword>
<feature type="domain" description="Solute-binding protein family 3/N-terminal" evidence="7">
    <location>
        <begin position="83"/>
        <end position="304"/>
    </location>
</feature>
<organism evidence="8 9">
    <name type="scientific">Butyrivibrio proteoclasticus</name>
    <dbReference type="NCBI Taxonomy" id="43305"/>
    <lineage>
        <taxon>Bacteria</taxon>
        <taxon>Bacillati</taxon>
        <taxon>Bacillota</taxon>
        <taxon>Clostridia</taxon>
        <taxon>Lachnospirales</taxon>
        <taxon>Lachnospiraceae</taxon>
        <taxon>Butyrivibrio</taxon>
    </lineage>
</organism>
<gene>
    <name evidence="8" type="ORF">SAMN04487928_10314</name>
</gene>
<name>A0A1I5QXP6_9FIRM</name>
<evidence type="ECO:0000256" key="4">
    <source>
        <dbReference type="RuleBase" id="RU003744"/>
    </source>
</evidence>
<dbReference type="RefSeq" id="WP_074883914.1">
    <property type="nucleotide sequence ID" value="NZ_FOXO01000003.1"/>
</dbReference>